<evidence type="ECO:0000313" key="8">
    <source>
        <dbReference type="Proteomes" id="UP000614047"/>
    </source>
</evidence>
<protein>
    <submittedName>
        <fullName evidence="7">DNA-binding SARP family transcriptional activator/Tfp pilus assembly protein PilF</fullName>
    </submittedName>
</protein>
<dbReference type="InterPro" id="IPR005158">
    <property type="entry name" value="BTAD"/>
</dbReference>
<dbReference type="CDD" id="cd15831">
    <property type="entry name" value="BTAD"/>
    <property type="match status" value="1"/>
</dbReference>
<evidence type="ECO:0000256" key="4">
    <source>
        <dbReference type="ARBA" id="ARBA00023163"/>
    </source>
</evidence>
<dbReference type="SMART" id="SM01043">
    <property type="entry name" value="BTAD"/>
    <property type="match status" value="1"/>
</dbReference>
<dbReference type="InterPro" id="IPR001867">
    <property type="entry name" value="OmpR/PhoB-type_DNA-bd"/>
</dbReference>
<keyword evidence="2" id="KW-0805">Transcription regulation</keyword>
<dbReference type="InterPro" id="IPR011990">
    <property type="entry name" value="TPR-like_helical_dom_sf"/>
</dbReference>
<dbReference type="SUPFAM" id="SSF52540">
    <property type="entry name" value="P-loop containing nucleoside triphosphate hydrolases"/>
    <property type="match status" value="1"/>
</dbReference>
<keyword evidence="8" id="KW-1185">Reference proteome</keyword>
<sequence length="1032" mass="114333">MEEIRLLGPVELRAGGVALELGSLKERCVLAILAIECGRAVSAETLETRIWGQDRPPRARTTLTSYLSRLRGRFRQMPGGPSPLIHGAGGYTLNVDLDLIDLHRFRRLRRRARAIADSGDDDHALTLLAEAEGLWRGRPLAGLPGDWLRNLRESLEEESHAARVERIDLQLRLGRHGEVIGELHRLAAARPYDEGVLARLMTALYRHDRAAEALEVYRRADRLFAAELGSPLGPHLRTLHEGILRRDPGLDMPLRNPCDESAHGPHSLPEDIRDFTGRERELEALTEGAGSGGSPGRVTVITGMAGVGKSALALRAAHLLSDRYPDAQLYLPLCGHDTARPPLSAGAALAELLRMLGVPPTRVPGAMAERARLWRREMAGRRAVVVLDDATGLDQIAPIVGNAPSCRVLVTSRRRLAGLPAASYVHVGALSRNESRELVVRIAGENLDAAETDAVVRRCGGLPLALRLTAALSHRGVPAPVEPDDPLHLDDGVARAAFDLSYRALAGEQRRLFRRLGLSPCTDLTVEAAAALGARPIEAVRAVCDALLDHHLLYERAPGRMRMHDLVRAYARARACAEDSSRDRRKALSGLLRYYLTWTDNADRVLHPHRRRRALPADSGKGGTALTPEDADRWMKEEWSNGLALAEYAIGHELKHEGALLVHAFSPYLETHGLREQAAQAQEAAVRAARETRAPDALARALFELTLTRFRTGHYAAALEHANEALAIYRSSSDRQAVAETLDRIGIILWTTARYREALAHYQEAQVLCRKVDDRHGEAGALGHAGIALWHLGRYEEALRHLRFSLEVYRRLGDRRGEAMVLNNIGEVQRQRGFHRDAIRSYRESSAIFERIEGLENRAILKNNVGNVHQYKGDHPAALQCYREAIVVFREIGDRRNIADTLNSIGVTYLLSGRPNEALVHHEQAREFATDIGDPYQHLRALRGIADACQADCRYKIALGHYREALAIARDISDPYQEAKIHEGIASTVLQLHGKESARIHWRQALDIFEKLGVPEEKVVALQLHEIDEVAS</sequence>
<dbReference type="GO" id="GO:0000160">
    <property type="term" value="P:phosphorelay signal transduction system"/>
    <property type="evidence" value="ECO:0007669"/>
    <property type="project" value="InterPro"/>
</dbReference>
<dbReference type="SMART" id="SM00862">
    <property type="entry name" value="Trans_reg_C"/>
    <property type="match status" value="1"/>
</dbReference>
<evidence type="ECO:0000256" key="2">
    <source>
        <dbReference type="ARBA" id="ARBA00023015"/>
    </source>
</evidence>
<dbReference type="Gene3D" id="3.40.50.300">
    <property type="entry name" value="P-loop containing nucleotide triphosphate hydrolases"/>
    <property type="match status" value="1"/>
</dbReference>
<evidence type="ECO:0000313" key="7">
    <source>
        <dbReference type="EMBL" id="MBG6093563.1"/>
    </source>
</evidence>
<dbReference type="InterPro" id="IPR027417">
    <property type="entry name" value="P-loop_NTPase"/>
</dbReference>
<dbReference type="SMART" id="SM00028">
    <property type="entry name" value="TPR"/>
    <property type="match status" value="8"/>
</dbReference>
<dbReference type="InterPro" id="IPR019734">
    <property type="entry name" value="TPR_rpt"/>
</dbReference>
<accession>A0A931DVN1</accession>
<evidence type="ECO:0000256" key="3">
    <source>
        <dbReference type="ARBA" id="ARBA00023125"/>
    </source>
</evidence>
<dbReference type="PANTHER" id="PTHR35807:SF1">
    <property type="entry name" value="TRANSCRIPTIONAL REGULATOR REDD"/>
    <property type="match status" value="1"/>
</dbReference>
<evidence type="ECO:0000256" key="5">
    <source>
        <dbReference type="PROSITE-ProRule" id="PRU01091"/>
    </source>
</evidence>
<gene>
    <name evidence="7" type="ORF">IW256_007676</name>
</gene>
<feature type="DNA-binding region" description="OmpR/PhoB-type" evidence="5">
    <location>
        <begin position="1"/>
        <end position="95"/>
    </location>
</feature>
<feature type="domain" description="OmpR/PhoB-type" evidence="6">
    <location>
        <begin position="1"/>
        <end position="95"/>
    </location>
</feature>
<dbReference type="SUPFAM" id="SSF46894">
    <property type="entry name" value="C-terminal effector domain of the bipartite response regulators"/>
    <property type="match status" value="1"/>
</dbReference>
<comment type="similarity">
    <text evidence="1">Belongs to the AfsR/DnrI/RedD regulatory family.</text>
</comment>
<dbReference type="InterPro" id="IPR036388">
    <property type="entry name" value="WH-like_DNA-bd_sf"/>
</dbReference>
<name>A0A931DVN1_9ACTN</name>
<dbReference type="RefSeq" id="WP_197015607.1">
    <property type="nucleotide sequence ID" value="NZ_BAABES010000003.1"/>
</dbReference>
<dbReference type="SUPFAM" id="SSF48452">
    <property type="entry name" value="TPR-like"/>
    <property type="match status" value="3"/>
</dbReference>
<dbReference type="GO" id="GO:0043531">
    <property type="term" value="F:ADP binding"/>
    <property type="evidence" value="ECO:0007669"/>
    <property type="project" value="InterPro"/>
</dbReference>
<evidence type="ECO:0000259" key="6">
    <source>
        <dbReference type="PROSITE" id="PS51755"/>
    </source>
</evidence>
<dbReference type="Gene3D" id="1.25.40.10">
    <property type="entry name" value="Tetratricopeptide repeat domain"/>
    <property type="match status" value="3"/>
</dbReference>
<dbReference type="Pfam" id="PF03704">
    <property type="entry name" value="BTAD"/>
    <property type="match status" value="1"/>
</dbReference>
<dbReference type="PANTHER" id="PTHR35807">
    <property type="entry name" value="TRANSCRIPTIONAL REGULATOR REDD-RELATED"/>
    <property type="match status" value="1"/>
</dbReference>
<dbReference type="EMBL" id="JADOUA010000001">
    <property type="protein sequence ID" value="MBG6093563.1"/>
    <property type="molecule type" value="Genomic_DNA"/>
</dbReference>
<dbReference type="GO" id="GO:0006355">
    <property type="term" value="P:regulation of DNA-templated transcription"/>
    <property type="evidence" value="ECO:0007669"/>
    <property type="project" value="InterPro"/>
</dbReference>
<dbReference type="PRINTS" id="PR00364">
    <property type="entry name" value="DISEASERSIST"/>
</dbReference>
<dbReference type="InterPro" id="IPR016032">
    <property type="entry name" value="Sig_transdc_resp-reg_C-effctor"/>
</dbReference>
<dbReference type="GO" id="GO:0003677">
    <property type="term" value="F:DNA binding"/>
    <property type="evidence" value="ECO:0007669"/>
    <property type="project" value="UniProtKB-UniRule"/>
</dbReference>
<dbReference type="AlphaFoldDB" id="A0A931DVN1"/>
<reference evidence="7" key="1">
    <citation type="submission" date="2020-11" db="EMBL/GenBank/DDBJ databases">
        <title>Sequencing the genomes of 1000 actinobacteria strains.</title>
        <authorList>
            <person name="Klenk H.-P."/>
        </authorList>
    </citation>
    <scope>NUCLEOTIDE SEQUENCE</scope>
    <source>
        <strain evidence="7">DSM 43175</strain>
    </source>
</reference>
<comment type="caution">
    <text evidence="7">The sequence shown here is derived from an EMBL/GenBank/DDBJ whole genome shotgun (WGS) entry which is preliminary data.</text>
</comment>
<dbReference type="Gene3D" id="1.10.10.10">
    <property type="entry name" value="Winged helix-like DNA-binding domain superfamily/Winged helix DNA-binding domain"/>
    <property type="match status" value="1"/>
</dbReference>
<organism evidence="7 8">
    <name type="scientific">Actinomadura viridis</name>
    <dbReference type="NCBI Taxonomy" id="58110"/>
    <lineage>
        <taxon>Bacteria</taxon>
        <taxon>Bacillati</taxon>
        <taxon>Actinomycetota</taxon>
        <taxon>Actinomycetes</taxon>
        <taxon>Streptosporangiales</taxon>
        <taxon>Thermomonosporaceae</taxon>
        <taxon>Actinomadura</taxon>
    </lineage>
</organism>
<dbReference type="Proteomes" id="UP000614047">
    <property type="component" value="Unassembled WGS sequence"/>
</dbReference>
<evidence type="ECO:0000256" key="1">
    <source>
        <dbReference type="ARBA" id="ARBA00005820"/>
    </source>
</evidence>
<dbReference type="Pfam" id="PF13424">
    <property type="entry name" value="TPR_12"/>
    <property type="match status" value="2"/>
</dbReference>
<dbReference type="PROSITE" id="PS51755">
    <property type="entry name" value="OMPR_PHOB"/>
    <property type="match status" value="1"/>
</dbReference>
<dbReference type="InterPro" id="IPR051677">
    <property type="entry name" value="AfsR-DnrI-RedD_regulator"/>
</dbReference>
<keyword evidence="3 5" id="KW-0238">DNA-binding</keyword>
<keyword evidence="4" id="KW-0804">Transcription</keyword>
<proteinExistence type="inferred from homology"/>